<reference evidence="16 17" key="1">
    <citation type="journal article" date="2019" name="Int. J. Syst. Evol. Microbiol.">
        <title>Faecalibacillus intestinalis gen. nov., sp. nov. and Faecalibacillus faecis sp. nov., isolated from human faeces.</title>
        <authorList>
            <person name="Seo B."/>
            <person name="Jeon K."/>
            <person name="Baek I."/>
            <person name="Lee Y.M."/>
            <person name="Baek K."/>
            <person name="Ko G."/>
        </authorList>
    </citation>
    <scope>NUCLEOTIDE SEQUENCE [LARGE SCALE GENOMIC DNA]</scope>
    <source>
        <strain evidence="16 17">SNUG30099</strain>
    </source>
</reference>
<dbReference type="PANTHER" id="PTHR30627:SF2">
    <property type="entry name" value="PEPTIDOGLYCAN D,D-TRANSPEPTIDASE MRDA"/>
    <property type="match status" value="1"/>
</dbReference>
<dbReference type="Proteomes" id="UP000240974">
    <property type="component" value="Unassembled WGS sequence"/>
</dbReference>
<organism evidence="16 17">
    <name type="scientific">Faecalibacillus intestinalis</name>
    <dbReference type="NCBI Taxonomy" id="1982626"/>
    <lineage>
        <taxon>Bacteria</taxon>
        <taxon>Bacillati</taxon>
        <taxon>Bacillota</taxon>
        <taxon>Erysipelotrichia</taxon>
        <taxon>Erysipelotrichales</taxon>
        <taxon>Coprobacillaceae</taxon>
        <taxon>Faecalibacillus</taxon>
    </lineage>
</organism>
<dbReference type="InterPro" id="IPR005311">
    <property type="entry name" value="PBP_dimer"/>
</dbReference>
<dbReference type="SUPFAM" id="SSF56519">
    <property type="entry name" value="Penicillin binding protein dimerisation domain"/>
    <property type="match status" value="1"/>
</dbReference>
<dbReference type="GO" id="GO:0071972">
    <property type="term" value="F:peptidoglycan L,D-transpeptidase activity"/>
    <property type="evidence" value="ECO:0007669"/>
    <property type="project" value="TreeGrafter"/>
</dbReference>
<dbReference type="KEGG" id="fit:Fi14EGH31_15320"/>
<evidence type="ECO:0000313" key="15">
    <source>
        <dbReference type="EMBL" id="MCQ5060487.1"/>
    </source>
</evidence>
<keyword evidence="5 11" id="KW-0812">Transmembrane</keyword>
<dbReference type="GO" id="GO:0071555">
    <property type="term" value="P:cell wall organization"/>
    <property type="evidence" value="ECO:0007669"/>
    <property type="project" value="UniProtKB-KW"/>
</dbReference>
<gene>
    <name evidence="14" type="primary">pbpA</name>
    <name evidence="16" type="ORF">C7U54_04475</name>
    <name evidence="14" type="ORF">Fi14EGH31_15320</name>
    <name evidence="15" type="ORF">NE542_01335</name>
</gene>
<dbReference type="GeneID" id="70579963"/>
<dbReference type="GO" id="GO:0005886">
    <property type="term" value="C:plasma membrane"/>
    <property type="evidence" value="ECO:0007669"/>
    <property type="project" value="UniProtKB-SubCell"/>
</dbReference>
<proteinExistence type="inferred from homology"/>
<dbReference type="SUPFAM" id="SSF56601">
    <property type="entry name" value="beta-lactamase/transpeptidase-like"/>
    <property type="match status" value="1"/>
</dbReference>
<keyword evidence="8 11" id="KW-1133">Transmembrane helix</keyword>
<dbReference type="Proteomes" id="UP001204814">
    <property type="component" value="Unassembled WGS sequence"/>
</dbReference>
<dbReference type="Gene3D" id="3.40.710.10">
    <property type="entry name" value="DD-peptidase/beta-lactamase superfamily"/>
    <property type="match status" value="1"/>
</dbReference>
<dbReference type="Gene3D" id="1.10.10.1230">
    <property type="entry name" value="Penicillin-binding protein, N-terminal non-catalytic domain, head sub-domain"/>
    <property type="match status" value="1"/>
</dbReference>
<keyword evidence="17" id="KW-1185">Reference proteome</keyword>
<dbReference type="InterPro" id="IPR036138">
    <property type="entry name" value="PBP_dimer_sf"/>
</dbReference>
<dbReference type="GO" id="GO:0008658">
    <property type="term" value="F:penicillin binding"/>
    <property type="evidence" value="ECO:0007669"/>
    <property type="project" value="InterPro"/>
</dbReference>
<dbReference type="EMBL" id="JANGBO010000001">
    <property type="protein sequence ID" value="MCQ5060487.1"/>
    <property type="molecule type" value="Genomic_DNA"/>
</dbReference>
<dbReference type="Pfam" id="PF03717">
    <property type="entry name" value="PBP_dimer"/>
    <property type="match status" value="1"/>
</dbReference>
<evidence type="ECO:0000313" key="18">
    <source>
        <dbReference type="Proteomes" id="UP000593842"/>
    </source>
</evidence>
<dbReference type="InterPro" id="IPR012338">
    <property type="entry name" value="Beta-lactam/transpept-like"/>
</dbReference>
<evidence type="ECO:0000256" key="10">
    <source>
        <dbReference type="ARBA" id="ARBA00023316"/>
    </source>
</evidence>
<evidence type="ECO:0000256" key="4">
    <source>
        <dbReference type="ARBA" id="ARBA00022475"/>
    </source>
</evidence>
<evidence type="ECO:0000256" key="7">
    <source>
        <dbReference type="ARBA" id="ARBA00022984"/>
    </source>
</evidence>
<dbReference type="Pfam" id="PF00905">
    <property type="entry name" value="Transpeptidase"/>
    <property type="match status" value="1"/>
</dbReference>
<keyword evidence="7" id="KW-0573">Peptidoglycan synthesis</keyword>
<evidence type="ECO:0000313" key="14">
    <source>
        <dbReference type="EMBL" id="BCL57820.1"/>
    </source>
</evidence>
<evidence type="ECO:0000256" key="1">
    <source>
        <dbReference type="ARBA" id="ARBA00004167"/>
    </source>
</evidence>
<keyword evidence="9 11" id="KW-0472">Membrane</keyword>
<evidence type="ECO:0000313" key="16">
    <source>
        <dbReference type="EMBL" id="PST42531.1"/>
    </source>
</evidence>
<accession>A0A2T3G517</accession>
<comment type="similarity">
    <text evidence="3">Belongs to the transpeptidase family.</text>
</comment>
<evidence type="ECO:0000256" key="11">
    <source>
        <dbReference type="SAM" id="Phobius"/>
    </source>
</evidence>
<dbReference type="GO" id="GO:0008360">
    <property type="term" value="P:regulation of cell shape"/>
    <property type="evidence" value="ECO:0007669"/>
    <property type="project" value="UniProtKB-KW"/>
</dbReference>
<name>A0A2T3G517_9FIRM</name>
<evidence type="ECO:0000256" key="3">
    <source>
        <dbReference type="ARBA" id="ARBA00007171"/>
    </source>
</evidence>
<evidence type="ECO:0000256" key="8">
    <source>
        <dbReference type="ARBA" id="ARBA00022989"/>
    </source>
</evidence>
<feature type="transmembrane region" description="Helical" evidence="11">
    <location>
        <begin position="36"/>
        <end position="56"/>
    </location>
</feature>
<reference evidence="15" key="4">
    <citation type="submission" date="2022-06" db="EMBL/GenBank/DDBJ databases">
        <title>Isolation of gut microbiota from human fecal samples.</title>
        <authorList>
            <person name="Pamer E.G."/>
            <person name="Barat B."/>
            <person name="Waligurski E."/>
            <person name="Medina S."/>
            <person name="Paddock L."/>
            <person name="Mostad J."/>
        </authorList>
    </citation>
    <scope>NUCLEOTIDE SEQUENCE</scope>
    <source>
        <strain evidence="15">DFI.6.24</strain>
    </source>
</reference>
<dbReference type="InterPro" id="IPR050515">
    <property type="entry name" value="Beta-lactam/transpept"/>
</dbReference>
<dbReference type="AlphaFoldDB" id="A0A2T3G517"/>
<dbReference type="InterPro" id="IPR001460">
    <property type="entry name" value="PCN-bd_Tpept"/>
</dbReference>
<keyword evidence="10" id="KW-0961">Cell wall biogenesis/degradation</keyword>
<keyword evidence="4" id="KW-1003">Cell membrane</keyword>
<evidence type="ECO:0000256" key="2">
    <source>
        <dbReference type="ARBA" id="ARBA00004236"/>
    </source>
</evidence>
<feature type="domain" description="Penicillin-binding protein transpeptidase" evidence="12">
    <location>
        <begin position="371"/>
        <end position="696"/>
    </location>
</feature>
<keyword evidence="6" id="KW-0133">Cell shape</keyword>
<feature type="domain" description="Penicillin-binding protein dimerisation" evidence="13">
    <location>
        <begin position="80"/>
        <end position="325"/>
    </location>
</feature>
<evidence type="ECO:0000256" key="9">
    <source>
        <dbReference type="ARBA" id="ARBA00023136"/>
    </source>
</evidence>
<sequence>MPKFFNKKTATVRFHGFNEEKKYQNSKSDIIVSKRLIELIAVTLVLIFILIVRLAYVQLTQADTLEVKLETYGSTTYTNDAPRGEIYDRNYTKIMGNQNVICVDYYAPKKITDKEITYIAKFLSEKITIDFSKNNVNNITERNIKDYFIIAHEKLAESLLSDKELKKLKIENPDDADYSKAKTNLIVSKLSMEYIYQNMTQDEIEQTRFEYLMKRCKTGSVTLVEGITVEEASVIGENTNILKGIQISSGWSRQSMVDGQLGALVGKLTTKRQGLPTELKTELLAKGYTGNSRVGTSGLEKQYEDILKASNSSYSVKYNSNGDPIITNNVNGEKGDNIRLSIDLELQSFADELITNELTTCNSFNTYFNKMYFVMMNPNNGEILVMSAKEINKETGEVKDISTGNFLEAVEIGSTSKAGTLYTGFKENIIVPNTYFVDEPLWFKGSTKAKKSWKTMGNINEIDALAWSSNVYMFRIAMKLAGVEYVPHGALNVDLNRFVKTLSTIRRDFGELGLGVKTGLDVPNESDGYKGRDTAPGHLLDACIGQYDTYTPIQLAQYTCTLANMGKKVQPHFLIESFKSDGEGNRYTTYKFKTNIQDDVSSQADAFKQIKAGMRACVTRTDGTSHTYWSEKPYAVYCKTGTAEKYDGNSNVDHPNHLQIGYISATEDSKPLVAFASIAFREDRSSSGADSSAPIIAHQVVDKYVEKYGLN</sequence>
<evidence type="ECO:0000256" key="5">
    <source>
        <dbReference type="ARBA" id="ARBA00022692"/>
    </source>
</evidence>
<dbReference type="Gene3D" id="3.90.1310.10">
    <property type="entry name" value="Penicillin-binding protein 2a (Domain 2)"/>
    <property type="match status" value="1"/>
</dbReference>
<evidence type="ECO:0000313" key="17">
    <source>
        <dbReference type="Proteomes" id="UP000240974"/>
    </source>
</evidence>
<dbReference type="GO" id="GO:0009252">
    <property type="term" value="P:peptidoglycan biosynthetic process"/>
    <property type="evidence" value="ECO:0007669"/>
    <property type="project" value="UniProtKB-KW"/>
</dbReference>
<dbReference type="Proteomes" id="UP000593842">
    <property type="component" value="Chromosome"/>
</dbReference>
<reference evidence="14" key="2">
    <citation type="journal article" date="2020" name="Microbiol. Resour. Announc.">
        <title>Complete Genome Sequence of Faecalibacillus intestinalis JCM 34082, Isolated from Feces from a Healthy Japanese Female.</title>
        <authorList>
            <person name="Sakamoto M."/>
            <person name="Ikeyama N."/>
            <person name="Toyoda A."/>
            <person name="Murakami T."/>
            <person name="Mori H."/>
            <person name="Ohkuma M."/>
        </authorList>
    </citation>
    <scope>NUCLEOTIDE SEQUENCE</scope>
    <source>
        <strain evidence="14">14EGH31</strain>
    </source>
</reference>
<comment type="subcellular location">
    <subcellularLocation>
        <location evidence="2">Cell membrane</location>
    </subcellularLocation>
    <subcellularLocation>
        <location evidence="1">Membrane</location>
        <topology evidence="1">Single-pass membrane protein</topology>
    </subcellularLocation>
</comment>
<evidence type="ECO:0000256" key="6">
    <source>
        <dbReference type="ARBA" id="ARBA00022960"/>
    </source>
</evidence>
<protein>
    <submittedName>
        <fullName evidence="14 16">Penicillin-binding protein</fullName>
    </submittedName>
    <submittedName>
        <fullName evidence="15">Penicillin-binding transpeptidase domain-containing protein</fullName>
    </submittedName>
</protein>
<evidence type="ECO:0000259" key="12">
    <source>
        <dbReference type="Pfam" id="PF00905"/>
    </source>
</evidence>
<dbReference type="PANTHER" id="PTHR30627">
    <property type="entry name" value="PEPTIDOGLYCAN D,D-TRANSPEPTIDASE"/>
    <property type="match status" value="1"/>
</dbReference>
<reference evidence="18" key="3">
    <citation type="submission" date="2020-09" db="EMBL/GenBank/DDBJ databases">
        <title>Complete genome sequencing of Faecalibacillus intestinalis strain 14EGH31.</title>
        <authorList>
            <person name="Sakamoto M."/>
            <person name="Murakami T."/>
            <person name="Mori H."/>
        </authorList>
    </citation>
    <scope>NUCLEOTIDE SEQUENCE [LARGE SCALE GENOMIC DNA]</scope>
    <source>
        <strain evidence="18">14EGH31</strain>
    </source>
</reference>
<dbReference type="EMBL" id="AP024085">
    <property type="protein sequence ID" value="BCL57820.1"/>
    <property type="molecule type" value="Genomic_DNA"/>
</dbReference>
<dbReference type="EMBL" id="PYLQ01000004">
    <property type="protein sequence ID" value="PST42531.1"/>
    <property type="molecule type" value="Genomic_DNA"/>
</dbReference>
<dbReference type="RefSeq" id="WP_107029447.1">
    <property type="nucleotide sequence ID" value="NZ_AP024085.1"/>
</dbReference>
<evidence type="ECO:0000259" key="13">
    <source>
        <dbReference type="Pfam" id="PF03717"/>
    </source>
</evidence>